<dbReference type="EMBL" id="OW240918">
    <property type="protein sequence ID" value="CAH2307271.1"/>
    <property type="molecule type" value="Genomic_DNA"/>
</dbReference>
<gene>
    <name evidence="1" type="ORF">PECUL_23A044419</name>
</gene>
<dbReference type="AlphaFoldDB" id="A0AAD1WIG5"/>
<protein>
    <submittedName>
        <fullName evidence="1">Uncharacterized protein</fullName>
    </submittedName>
</protein>
<proteinExistence type="predicted"/>
<reference evidence="1" key="1">
    <citation type="submission" date="2022-03" db="EMBL/GenBank/DDBJ databases">
        <authorList>
            <person name="Alioto T."/>
            <person name="Alioto T."/>
            <person name="Gomez Garrido J."/>
        </authorList>
    </citation>
    <scope>NUCLEOTIDE SEQUENCE</scope>
</reference>
<sequence>MEVLQGTSCSIPFLNAELAVFFTAKIIIGGSGKASPSHQTFHTCTYTGAVTTCSRLNPRGGLAVASNASSDSGPTRSERLTCSERQKILPASSKACSDTCGSPELTAMSGGVCRESHDKLNVKAARSLVYKADQAEGGGG</sequence>
<evidence type="ECO:0000313" key="2">
    <source>
        <dbReference type="Proteomes" id="UP001295444"/>
    </source>
</evidence>
<name>A0AAD1WIG5_PELCU</name>
<evidence type="ECO:0000313" key="1">
    <source>
        <dbReference type="EMBL" id="CAH2307271.1"/>
    </source>
</evidence>
<accession>A0AAD1WIG5</accession>
<dbReference type="Proteomes" id="UP001295444">
    <property type="component" value="Chromosome 07"/>
</dbReference>
<keyword evidence="2" id="KW-1185">Reference proteome</keyword>
<organism evidence="1 2">
    <name type="scientific">Pelobates cultripes</name>
    <name type="common">Western spadefoot toad</name>
    <dbReference type="NCBI Taxonomy" id="61616"/>
    <lineage>
        <taxon>Eukaryota</taxon>
        <taxon>Metazoa</taxon>
        <taxon>Chordata</taxon>
        <taxon>Craniata</taxon>
        <taxon>Vertebrata</taxon>
        <taxon>Euteleostomi</taxon>
        <taxon>Amphibia</taxon>
        <taxon>Batrachia</taxon>
        <taxon>Anura</taxon>
        <taxon>Pelobatoidea</taxon>
        <taxon>Pelobatidae</taxon>
        <taxon>Pelobates</taxon>
    </lineage>
</organism>